<feature type="non-terminal residue" evidence="1">
    <location>
        <position position="67"/>
    </location>
</feature>
<keyword evidence="2" id="KW-1185">Reference proteome</keyword>
<dbReference type="Proteomes" id="UP000265520">
    <property type="component" value="Unassembled WGS sequence"/>
</dbReference>
<accession>A0A392RCL5</accession>
<organism evidence="1 2">
    <name type="scientific">Trifolium medium</name>
    <dbReference type="NCBI Taxonomy" id="97028"/>
    <lineage>
        <taxon>Eukaryota</taxon>
        <taxon>Viridiplantae</taxon>
        <taxon>Streptophyta</taxon>
        <taxon>Embryophyta</taxon>
        <taxon>Tracheophyta</taxon>
        <taxon>Spermatophyta</taxon>
        <taxon>Magnoliopsida</taxon>
        <taxon>eudicotyledons</taxon>
        <taxon>Gunneridae</taxon>
        <taxon>Pentapetalae</taxon>
        <taxon>rosids</taxon>
        <taxon>fabids</taxon>
        <taxon>Fabales</taxon>
        <taxon>Fabaceae</taxon>
        <taxon>Papilionoideae</taxon>
        <taxon>50 kb inversion clade</taxon>
        <taxon>NPAAA clade</taxon>
        <taxon>Hologalegina</taxon>
        <taxon>IRL clade</taxon>
        <taxon>Trifolieae</taxon>
        <taxon>Trifolium</taxon>
    </lineage>
</organism>
<evidence type="ECO:0000313" key="1">
    <source>
        <dbReference type="EMBL" id="MCI33764.1"/>
    </source>
</evidence>
<name>A0A392RCL5_9FABA</name>
<protein>
    <submittedName>
        <fullName evidence="1">Uncharacterized protein</fullName>
    </submittedName>
</protein>
<dbReference type="EMBL" id="LXQA010207268">
    <property type="protein sequence ID" value="MCI33764.1"/>
    <property type="molecule type" value="Genomic_DNA"/>
</dbReference>
<proteinExistence type="predicted"/>
<comment type="caution">
    <text evidence="1">The sequence shown here is derived from an EMBL/GenBank/DDBJ whole genome shotgun (WGS) entry which is preliminary data.</text>
</comment>
<reference evidence="1 2" key="1">
    <citation type="journal article" date="2018" name="Front. Plant Sci.">
        <title>Red Clover (Trifolium pratense) and Zigzag Clover (T. medium) - A Picture of Genomic Similarities and Differences.</title>
        <authorList>
            <person name="Dluhosova J."/>
            <person name="Istvanek J."/>
            <person name="Nedelnik J."/>
            <person name="Repkova J."/>
        </authorList>
    </citation>
    <scope>NUCLEOTIDE SEQUENCE [LARGE SCALE GENOMIC DNA]</scope>
    <source>
        <strain evidence="2">cv. 10/8</strain>
        <tissue evidence="1">Leaf</tissue>
    </source>
</reference>
<dbReference type="AlphaFoldDB" id="A0A392RCL5"/>
<evidence type="ECO:0000313" key="2">
    <source>
        <dbReference type="Proteomes" id="UP000265520"/>
    </source>
</evidence>
<sequence>MGWSLTTDYAILKYFSRNFNITKHTSPGRIHGKAEKRSNNDHLRIEHGNSGFKINAASIAIASYHII</sequence>